<dbReference type="AlphaFoldDB" id="A0A4V0YEV8"/>
<protein>
    <submittedName>
        <fullName evidence="3">Nucleoside recognition domain-containing protein</fullName>
    </submittedName>
</protein>
<reference evidence="3 4" key="1">
    <citation type="submission" date="2019-01" db="EMBL/GenBank/DDBJ databases">
        <title>Genome sequencing of strain FW100M-2.</title>
        <authorList>
            <person name="Heo J."/>
            <person name="Kim S.-J."/>
            <person name="Kim J.-S."/>
            <person name="Hong S.-B."/>
            <person name="Kwon S.-W."/>
        </authorList>
    </citation>
    <scope>NUCLEOTIDE SEQUENCE [LARGE SCALE GENOMIC DNA]</scope>
    <source>
        <strain evidence="3 4">FW100M-2</strain>
    </source>
</reference>
<feature type="transmembrane region" description="Helical" evidence="2">
    <location>
        <begin position="236"/>
        <end position="257"/>
    </location>
</feature>
<keyword evidence="4" id="KW-1185">Reference proteome</keyword>
<feature type="transmembrane region" description="Helical" evidence="2">
    <location>
        <begin position="35"/>
        <end position="59"/>
    </location>
</feature>
<gene>
    <name evidence="3" type="ORF">ET464_03360</name>
</gene>
<evidence type="ECO:0000313" key="3">
    <source>
        <dbReference type="EMBL" id="QAY65561.1"/>
    </source>
</evidence>
<dbReference type="OrthoDB" id="1645614at2"/>
<organism evidence="3 4">
    <name type="scientific">Paenibacillus protaetiae</name>
    <dbReference type="NCBI Taxonomy" id="2509456"/>
    <lineage>
        <taxon>Bacteria</taxon>
        <taxon>Bacillati</taxon>
        <taxon>Bacillota</taxon>
        <taxon>Bacilli</taxon>
        <taxon>Bacillales</taxon>
        <taxon>Paenibacillaceae</taxon>
        <taxon>Paenibacillus</taxon>
    </lineage>
</organism>
<evidence type="ECO:0000313" key="4">
    <source>
        <dbReference type="Proteomes" id="UP000293568"/>
    </source>
</evidence>
<dbReference type="KEGG" id="pprt:ET464_03360"/>
<keyword evidence="2" id="KW-1133">Transmembrane helix</keyword>
<feature type="transmembrane region" description="Helical" evidence="2">
    <location>
        <begin position="324"/>
        <end position="345"/>
    </location>
</feature>
<feature type="transmembrane region" description="Helical" evidence="2">
    <location>
        <begin position="143"/>
        <end position="165"/>
    </location>
</feature>
<feature type="region of interest" description="Disordered" evidence="1">
    <location>
        <begin position="172"/>
        <end position="196"/>
    </location>
</feature>
<proteinExistence type="predicted"/>
<dbReference type="EMBL" id="CP035492">
    <property type="protein sequence ID" value="QAY65561.1"/>
    <property type="molecule type" value="Genomic_DNA"/>
</dbReference>
<dbReference type="Proteomes" id="UP000293568">
    <property type="component" value="Chromosome"/>
</dbReference>
<name>A0A4V0YEV8_9BACL</name>
<feature type="transmembrane region" description="Helical" evidence="2">
    <location>
        <begin position="391"/>
        <end position="414"/>
    </location>
</feature>
<keyword evidence="2" id="KW-0472">Membrane</keyword>
<feature type="transmembrane region" description="Helical" evidence="2">
    <location>
        <begin position="117"/>
        <end position="137"/>
    </location>
</feature>
<feature type="transmembrane region" description="Helical" evidence="2">
    <location>
        <begin position="295"/>
        <end position="318"/>
    </location>
</feature>
<accession>A0A4V0YEV8</accession>
<evidence type="ECO:0000256" key="2">
    <source>
        <dbReference type="SAM" id="Phobius"/>
    </source>
</evidence>
<keyword evidence="2" id="KW-0812">Transmembrane</keyword>
<dbReference type="RefSeq" id="WP_129438246.1">
    <property type="nucleotide sequence ID" value="NZ_CP035492.1"/>
</dbReference>
<evidence type="ECO:0000256" key="1">
    <source>
        <dbReference type="SAM" id="MobiDB-lite"/>
    </source>
</evidence>
<sequence length="422" mass="44346">MMRTILIAMASILLVFAVIVQPDAAFKASLQGLTIWWNIVFPGLLPFLVVLEIISAYGLSRALGVMLQPVTSRLLKLPGDSGLALAAGWMSGFPAGAETAARLVRAGRLTPSQGNRLLALAHMPNPVFMMVVFSAGFLHRPELGLLLAAAVWLSGLLTAALQAAFRRRRLSEPAQEAETTKSADAAQMAKTAAHRPGIKGSLWRRAAAAMEEGRKEDGRSFGQLLGESVSSSVQKLLVIGGLMIFASVVIKLLSLLAGQPDGWLAYVLPLVMESHLGAYAAAVTPLHGAPEAMPLAVAAAALSWSGISGILQAGQAVGGTELRLLPFALSKLLHAAFAFVITLLLWKPALALIRLASGASGASSPAMIGQHHSQLPLLLPQPLAASDMPVIWGYTVTGALLLAGACLVFGLLLLPARWKKRV</sequence>